<dbReference type="RefSeq" id="WP_106091204.1">
    <property type="nucleotide sequence ID" value="NZ_PVNL01000086.1"/>
</dbReference>
<dbReference type="InterPro" id="IPR050807">
    <property type="entry name" value="TransReg_Diox_bact_type"/>
</dbReference>
<dbReference type="OrthoDB" id="9815697at2"/>
<dbReference type="Gene3D" id="1.10.260.40">
    <property type="entry name" value="lambda repressor-like DNA-binding domains"/>
    <property type="match status" value="1"/>
</dbReference>
<dbReference type="GO" id="GO:0005829">
    <property type="term" value="C:cytosol"/>
    <property type="evidence" value="ECO:0007669"/>
    <property type="project" value="TreeGrafter"/>
</dbReference>
<protein>
    <submittedName>
        <fullName evidence="3">HTH-type transcriptional regulator SinR</fullName>
    </submittedName>
</protein>
<comment type="caution">
    <text evidence="3">The sequence shown here is derived from an EMBL/GenBank/DDBJ whole genome shotgun (WGS) entry which is preliminary data.</text>
</comment>
<name>A0A2S9YLN1_9BACT</name>
<proteinExistence type="predicted"/>
<dbReference type="GO" id="GO:0003677">
    <property type="term" value="F:DNA binding"/>
    <property type="evidence" value="ECO:0007669"/>
    <property type="project" value="UniProtKB-KW"/>
</dbReference>
<evidence type="ECO:0000313" key="3">
    <source>
        <dbReference type="EMBL" id="PRQ06003.1"/>
    </source>
</evidence>
<gene>
    <name evidence="3" type="primary">sinR</name>
    <name evidence="3" type="ORF">ENSA7_42650</name>
</gene>
<dbReference type="SUPFAM" id="SSF47413">
    <property type="entry name" value="lambda repressor-like DNA-binding domains"/>
    <property type="match status" value="1"/>
</dbReference>
<accession>A0A2S9YLN1</accession>
<evidence type="ECO:0000259" key="2">
    <source>
        <dbReference type="PROSITE" id="PS50943"/>
    </source>
</evidence>
<keyword evidence="1" id="KW-0238">DNA-binding</keyword>
<evidence type="ECO:0000256" key="1">
    <source>
        <dbReference type="ARBA" id="ARBA00023125"/>
    </source>
</evidence>
<sequence>MVSYEELGRRIRERRRSLGLSQESLAERAGVSKETIGRLEQAAGTPALETVDKVSLALGTNVSVLLAERTCEEVAVLVAELPEREQEIARVMLQALSEHVHAG</sequence>
<organism evidence="3 4">
    <name type="scientific">Enhygromyxa salina</name>
    <dbReference type="NCBI Taxonomy" id="215803"/>
    <lineage>
        <taxon>Bacteria</taxon>
        <taxon>Pseudomonadati</taxon>
        <taxon>Myxococcota</taxon>
        <taxon>Polyangia</taxon>
        <taxon>Nannocystales</taxon>
        <taxon>Nannocystaceae</taxon>
        <taxon>Enhygromyxa</taxon>
    </lineage>
</organism>
<dbReference type="GO" id="GO:0003700">
    <property type="term" value="F:DNA-binding transcription factor activity"/>
    <property type="evidence" value="ECO:0007669"/>
    <property type="project" value="TreeGrafter"/>
</dbReference>
<dbReference type="AlphaFoldDB" id="A0A2S9YLN1"/>
<dbReference type="Proteomes" id="UP000238823">
    <property type="component" value="Unassembled WGS sequence"/>
</dbReference>
<dbReference type="EMBL" id="PVNL01000086">
    <property type="protein sequence ID" value="PRQ06003.1"/>
    <property type="molecule type" value="Genomic_DNA"/>
</dbReference>
<dbReference type="PROSITE" id="PS50943">
    <property type="entry name" value="HTH_CROC1"/>
    <property type="match status" value="1"/>
</dbReference>
<reference evidence="3 4" key="1">
    <citation type="submission" date="2018-03" db="EMBL/GenBank/DDBJ databases">
        <title>Draft Genome Sequences of the Obligatory Marine Myxobacteria Enhygromyxa salina SWB007.</title>
        <authorList>
            <person name="Poehlein A."/>
            <person name="Moghaddam J.A."/>
            <person name="Harms H."/>
            <person name="Alanjari M."/>
            <person name="Koenig G.M."/>
            <person name="Daniel R."/>
            <person name="Schaeberle T.F."/>
        </authorList>
    </citation>
    <scope>NUCLEOTIDE SEQUENCE [LARGE SCALE GENOMIC DNA]</scope>
    <source>
        <strain evidence="3 4">SWB007</strain>
    </source>
</reference>
<dbReference type="SMART" id="SM00530">
    <property type="entry name" value="HTH_XRE"/>
    <property type="match status" value="1"/>
</dbReference>
<dbReference type="PANTHER" id="PTHR46797">
    <property type="entry name" value="HTH-TYPE TRANSCRIPTIONAL REGULATOR"/>
    <property type="match status" value="1"/>
</dbReference>
<dbReference type="CDD" id="cd00093">
    <property type="entry name" value="HTH_XRE"/>
    <property type="match status" value="1"/>
</dbReference>
<feature type="domain" description="HTH cro/C1-type" evidence="2">
    <location>
        <begin position="11"/>
        <end position="65"/>
    </location>
</feature>
<dbReference type="Pfam" id="PF01381">
    <property type="entry name" value="HTH_3"/>
    <property type="match status" value="1"/>
</dbReference>
<dbReference type="InterPro" id="IPR001387">
    <property type="entry name" value="Cro/C1-type_HTH"/>
</dbReference>
<dbReference type="PANTHER" id="PTHR46797:SF1">
    <property type="entry name" value="METHYLPHOSPHONATE SYNTHASE"/>
    <property type="match status" value="1"/>
</dbReference>
<evidence type="ECO:0000313" key="4">
    <source>
        <dbReference type="Proteomes" id="UP000238823"/>
    </source>
</evidence>
<dbReference type="InterPro" id="IPR010982">
    <property type="entry name" value="Lambda_DNA-bd_dom_sf"/>
</dbReference>